<dbReference type="EMBL" id="JAGTJQ010000010">
    <property type="protein sequence ID" value="KAH7020861.1"/>
    <property type="molecule type" value="Genomic_DNA"/>
</dbReference>
<name>A0A9P9BK63_9PEZI</name>
<dbReference type="Proteomes" id="UP000756346">
    <property type="component" value="Unassembled WGS sequence"/>
</dbReference>
<dbReference type="InterPro" id="IPR019197">
    <property type="entry name" value="Biotin-prot_ligase_N"/>
</dbReference>
<sequence length="307" mass="31110">MEKTVQESALTLAPMRRPLALQALTAAAAVAMLATATLSTNFGPSGVSAAAVKIAAAAEALAAVAEAEVAAPCPRADATPTARPKAIVYRGPASSEGCPEAIANLLGNGSTSTTTTTTFDVIFAGPNEPLDVTPETLRGAALYAHGGGPDLDEAYDLTRQYEDAIREFVGVGGGTYLGFCLGAYLAGGAGERGGGYGLLPPEDGVVVDGLKFTGGDGDGEVVGGGRVLGRYSANGDVAAAVLPFGKGWVGLVGPHPEADQSWFCAKSPTLHTLTNLRAESAAERRSGSPQVVWQSHIHSQAALCSFP</sequence>
<proteinExistence type="predicted"/>
<dbReference type="SUPFAM" id="SSF52317">
    <property type="entry name" value="Class I glutamine amidotransferase-like"/>
    <property type="match status" value="1"/>
</dbReference>
<evidence type="ECO:0000259" key="1">
    <source>
        <dbReference type="Pfam" id="PF09825"/>
    </source>
</evidence>
<dbReference type="OrthoDB" id="10250105at2759"/>
<dbReference type="GeneID" id="70186774"/>
<evidence type="ECO:0000313" key="2">
    <source>
        <dbReference type="EMBL" id="KAH7020861.1"/>
    </source>
</evidence>
<comment type="caution">
    <text evidence="2">The sequence shown here is derived from an EMBL/GenBank/DDBJ whole genome shotgun (WGS) entry which is preliminary data.</text>
</comment>
<dbReference type="InterPro" id="IPR029062">
    <property type="entry name" value="Class_I_gatase-like"/>
</dbReference>
<protein>
    <recommendedName>
        <fullName evidence="1">Biotin-protein ligase N-terminal domain-containing protein</fullName>
    </recommendedName>
</protein>
<accession>A0A9P9BK63</accession>
<organism evidence="2 3">
    <name type="scientific">Microdochium trichocladiopsis</name>
    <dbReference type="NCBI Taxonomy" id="1682393"/>
    <lineage>
        <taxon>Eukaryota</taxon>
        <taxon>Fungi</taxon>
        <taxon>Dikarya</taxon>
        <taxon>Ascomycota</taxon>
        <taxon>Pezizomycotina</taxon>
        <taxon>Sordariomycetes</taxon>
        <taxon>Xylariomycetidae</taxon>
        <taxon>Xylariales</taxon>
        <taxon>Microdochiaceae</taxon>
        <taxon>Microdochium</taxon>
    </lineage>
</organism>
<evidence type="ECO:0000313" key="3">
    <source>
        <dbReference type="Proteomes" id="UP000756346"/>
    </source>
</evidence>
<feature type="domain" description="Biotin-protein ligase N-terminal" evidence="1">
    <location>
        <begin position="140"/>
        <end position="187"/>
    </location>
</feature>
<gene>
    <name evidence="2" type="ORF">B0I36DRAFT_353601</name>
</gene>
<reference evidence="2" key="1">
    <citation type="journal article" date="2021" name="Nat. Commun.">
        <title>Genetic determinants of endophytism in the Arabidopsis root mycobiome.</title>
        <authorList>
            <person name="Mesny F."/>
            <person name="Miyauchi S."/>
            <person name="Thiergart T."/>
            <person name="Pickel B."/>
            <person name="Atanasova L."/>
            <person name="Karlsson M."/>
            <person name="Huettel B."/>
            <person name="Barry K.W."/>
            <person name="Haridas S."/>
            <person name="Chen C."/>
            <person name="Bauer D."/>
            <person name="Andreopoulos W."/>
            <person name="Pangilinan J."/>
            <person name="LaButti K."/>
            <person name="Riley R."/>
            <person name="Lipzen A."/>
            <person name="Clum A."/>
            <person name="Drula E."/>
            <person name="Henrissat B."/>
            <person name="Kohler A."/>
            <person name="Grigoriev I.V."/>
            <person name="Martin F.M."/>
            <person name="Hacquard S."/>
        </authorList>
    </citation>
    <scope>NUCLEOTIDE SEQUENCE</scope>
    <source>
        <strain evidence="2">MPI-CAGE-CH-0230</strain>
    </source>
</reference>
<dbReference type="AlphaFoldDB" id="A0A9P9BK63"/>
<dbReference type="RefSeq" id="XP_046007062.1">
    <property type="nucleotide sequence ID" value="XM_046157228.1"/>
</dbReference>
<dbReference type="CDD" id="cd03144">
    <property type="entry name" value="GATase1_ScBLP_like"/>
    <property type="match status" value="1"/>
</dbReference>
<keyword evidence="3" id="KW-1185">Reference proteome</keyword>
<dbReference type="Pfam" id="PF09825">
    <property type="entry name" value="BPL_N"/>
    <property type="match status" value="1"/>
</dbReference>